<dbReference type="GO" id="GO:0005634">
    <property type="term" value="C:nucleus"/>
    <property type="evidence" value="ECO:0007669"/>
    <property type="project" value="TreeGrafter"/>
</dbReference>
<keyword evidence="3" id="KW-0808">Transferase</keyword>
<evidence type="ECO:0000256" key="8">
    <source>
        <dbReference type="ARBA" id="ARBA00048679"/>
    </source>
</evidence>
<dbReference type="GO" id="GO:0050684">
    <property type="term" value="P:regulation of mRNA processing"/>
    <property type="evidence" value="ECO:0007669"/>
    <property type="project" value="TreeGrafter"/>
</dbReference>
<sequence>WASAVIRPSGWLEILCVSSRARHELELSRHIAAAKPGHPGLEYVRLVQDSFEILGPSGPHLCLVYKPMREPLWLLQRRMPGGVFPMKLLGFVLKFLLTGLSYLHNECNVIHTDLKPENVLVGLEKTLSLEDVVADEINSPSPRKILPDRTIYLSRNDFGRPKLSPGRPKIADFDAAVRVTGSQKTFTHPIQPNCYRAPEAILGAPWSYPVDIWNLGTMLWDLVEGRALFDGADSTHRGEYTSHAHLAQLIGLLGPPPKELLARGNQTGIHFAADGEFLALCSVPYRTLADTVTKIDGEEKEQFLHFVNRMLQWLPERRATAQELLDDPWMRSLPI</sequence>
<feature type="non-terminal residue" evidence="10">
    <location>
        <position position="1"/>
    </location>
</feature>
<dbReference type="AlphaFoldDB" id="A0A401H4R3"/>
<evidence type="ECO:0000256" key="5">
    <source>
        <dbReference type="ARBA" id="ARBA00022777"/>
    </source>
</evidence>
<comment type="caution">
    <text evidence="10">The sequence shown here is derived from an EMBL/GenBank/DDBJ whole genome shotgun (WGS) entry which is preliminary data.</text>
</comment>
<keyword evidence="4" id="KW-0547">Nucleotide-binding</keyword>
<accession>A0A401H4R3</accession>
<dbReference type="InterPro" id="IPR011009">
    <property type="entry name" value="Kinase-like_dom_sf"/>
</dbReference>
<dbReference type="OrthoDB" id="5979581at2759"/>
<dbReference type="EC" id="2.7.11.1" evidence="1"/>
<reference evidence="10 11" key="1">
    <citation type="journal article" date="2018" name="Sci. Rep.">
        <title>Genome sequence of the cauliflower mushroom Sparassis crispa (Hanabiratake) and its association with beneficial usage.</title>
        <authorList>
            <person name="Kiyama R."/>
            <person name="Furutani Y."/>
            <person name="Kawaguchi K."/>
            <person name="Nakanishi T."/>
        </authorList>
    </citation>
    <scope>NUCLEOTIDE SEQUENCE [LARGE SCALE GENOMIC DNA]</scope>
</reference>
<keyword evidence="2" id="KW-0723">Serine/threonine-protein kinase</keyword>
<protein>
    <recommendedName>
        <fullName evidence="1">non-specific serine/threonine protein kinase</fullName>
        <ecNumber evidence="1">2.7.11.1</ecNumber>
    </recommendedName>
</protein>
<dbReference type="InterPro" id="IPR008271">
    <property type="entry name" value="Ser/Thr_kinase_AS"/>
</dbReference>
<dbReference type="Gene3D" id="1.10.510.10">
    <property type="entry name" value="Transferase(Phosphotransferase) domain 1"/>
    <property type="match status" value="1"/>
</dbReference>
<dbReference type="Gene3D" id="3.30.200.20">
    <property type="entry name" value="Phosphorylase Kinase, domain 1"/>
    <property type="match status" value="1"/>
</dbReference>
<dbReference type="InterPro" id="IPR051334">
    <property type="entry name" value="SRPK"/>
</dbReference>
<dbReference type="GO" id="GO:0000245">
    <property type="term" value="P:spliceosomal complex assembly"/>
    <property type="evidence" value="ECO:0007669"/>
    <property type="project" value="TreeGrafter"/>
</dbReference>
<evidence type="ECO:0000256" key="7">
    <source>
        <dbReference type="ARBA" id="ARBA00047899"/>
    </source>
</evidence>
<dbReference type="PROSITE" id="PS50011">
    <property type="entry name" value="PROTEIN_KINASE_DOM"/>
    <property type="match status" value="1"/>
</dbReference>
<comment type="catalytic activity">
    <reaction evidence="8">
        <text>L-seryl-[protein] + ATP = O-phospho-L-seryl-[protein] + ADP + H(+)</text>
        <dbReference type="Rhea" id="RHEA:17989"/>
        <dbReference type="Rhea" id="RHEA-COMP:9863"/>
        <dbReference type="Rhea" id="RHEA-COMP:11604"/>
        <dbReference type="ChEBI" id="CHEBI:15378"/>
        <dbReference type="ChEBI" id="CHEBI:29999"/>
        <dbReference type="ChEBI" id="CHEBI:30616"/>
        <dbReference type="ChEBI" id="CHEBI:83421"/>
        <dbReference type="ChEBI" id="CHEBI:456216"/>
        <dbReference type="EC" id="2.7.11.1"/>
    </reaction>
</comment>
<dbReference type="EMBL" id="BFAD01000016">
    <property type="protein sequence ID" value="GBE89340.1"/>
    <property type="molecule type" value="Genomic_DNA"/>
</dbReference>
<dbReference type="STRING" id="139825.A0A401H4R3"/>
<evidence type="ECO:0000256" key="2">
    <source>
        <dbReference type="ARBA" id="ARBA00022527"/>
    </source>
</evidence>
<evidence type="ECO:0000259" key="9">
    <source>
        <dbReference type="PROSITE" id="PS50011"/>
    </source>
</evidence>
<organism evidence="10 11">
    <name type="scientific">Sparassis crispa</name>
    <dbReference type="NCBI Taxonomy" id="139825"/>
    <lineage>
        <taxon>Eukaryota</taxon>
        <taxon>Fungi</taxon>
        <taxon>Dikarya</taxon>
        <taxon>Basidiomycota</taxon>
        <taxon>Agaricomycotina</taxon>
        <taxon>Agaricomycetes</taxon>
        <taxon>Polyporales</taxon>
        <taxon>Sparassidaceae</taxon>
        <taxon>Sparassis</taxon>
    </lineage>
</organism>
<dbReference type="SMART" id="SM00220">
    <property type="entry name" value="S_TKc"/>
    <property type="match status" value="1"/>
</dbReference>
<dbReference type="InParanoid" id="A0A401H4R3"/>
<evidence type="ECO:0000256" key="3">
    <source>
        <dbReference type="ARBA" id="ARBA00022679"/>
    </source>
</evidence>
<dbReference type="PROSITE" id="PS00108">
    <property type="entry name" value="PROTEIN_KINASE_ST"/>
    <property type="match status" value="1"/>
</dbReference>
<dbReference type="RefSeq" id="XP_027620253.1">
    <property type="nucleotide sequence ID" value="XM_027764452.1"/>
</dbReference>
<keyword evidence="11" id="KW-1185">Reference proteome</keyword>
<gene>
    <name evidence="10" type="ORF">SCP_1600010</name>
</gene>
<feature type="domain" description="Protein kinase" evidence="9">
    <location>
        <begin position="1"/>
        <end position="330"/>
    </location>
</feature>
<dbReference type="PANTHER" id="PTHR47634:SF9">
    <property type="entry name" value="PROTEIN KINASE DOMAIN-CONTAINING PROTEIN-RELATED"/>
    <property type="match status" value="1"/>
</dbReference>
<proteinExistence type="predicted"/>
<evidence type="ECO:0000313" key="10">
    <source>
        <dbReference type="EMBL" id="GBE89340.1"/>
    </source>
</evidence>
<comment type="catalytic activity">
    <reaction evidence="7">
        <text>L-threonyl-[protein] + ATP = O-phospho-L-threonyl-[protein] + ADP + H(+)</text>
        <dbReference type="Rhea" id="RHEA:46608"/>
        <dbReference type="Rhea" id="RHEA-COMP:11060"/>
        <dbReference type="Rhea" id="RHEA-COMP:11605"/>
        <dbReference type="ChEBI" id="CHEBI:15378"/>
        <dbReference type="ChEBI" id="CHEBI:30013"/>
        <dbReference type="ChEBI" id="CHEBI:30616"/>
        <dbReference type="ChEBI" id="CHEBI:61977"/>
        <dbReference type="ChEBI" id="CHEBI:456216"/>
        <dbReference type="EC" id="2.7.11.1"/>
    </reaction>
</comment>
<dbReference type="PANTHER" id="PTHR47634">
    <property type="entry name" value="PROTEIN KINASE DOMAIN-CONTAINING PROTEIN-RELATED"/>
    <property type="match status" value="1"/>
</dbReference>
<dbReference type="Proteomes" id="UP000287166">
    <property type="component" value="Unassembled WGS sequence"/>
</dbReference>
<evidence type="ECO:0000256" key="1">
    <source>
        <dbReference type="ARBA" id="ARBA00012513"/>
    </source>
</evidence>
<keyword evidence="6" id="KW-0067">ATP-binding</keyword>
<dbReference type="InterPro" id="IPR000719">
    <property type="entry name" value="Prot_kinase_dom"/>
</dbReference>
<dbReference type="Pfam" id="PF00069">
    <property type="entry name" value="Pkinase"/>
    <property type="match status" value="1"/>
</dbReference>
<name>A0A401H4R3_9APHY</name>
<dbReference type="GO" id="GO:0004674">
    <property type="term" value="F:protein serine/threonine kinase activity"/>
    <property type="evidence" value="ECO:0007669"/>
    <property type="project" value="UniProtKB-KW"/>
</dbReference>
<dbReference type="SUPFAM" id="SSF56112">
    <property type="entry name" value="Protein kinase-like (PK-like)"/>
    <property type="match status" value="1"/>
</dbReference>
<dbReference type="GO" id="GO:0005524">
    <property type="term" value="F:ATP binding"/>
    <property type="evidence" value="ECO:0007669"/>
    <property type="project" value="UniProtKB-KW"/>
</dbReference>
<keyword evidence="5" id="KW-0418">Kinase</keyword>
<dbReference type="GeneID" id="38786257"/>
<evidence type="ECO:0000256" key="6">
    <source>
        <dbReference type="ARBA" id="ARBA00022840"/>
    </source>
</evidence>
<evidence type="ECO:0000256" key="4">
    <source>
        <dbReference type="ARBA" id="ARBA00022741"/>
    </source>
</evidence>
<dbReference type="GO" id="GO:0005737">
    <property type="term" value="C:cytoplasm"/>
    <property type="evidence" value="ECO:0007669"/>
    <property type="project" value="TreeGrafter"/>
</dbReference>
<evidence type="ECO:0000313" key="11">
    <source>
        <dbReference type="Proteomes" id="UP000287166"/>
    </source>
</evidence>